<evidence type="ECO:0000313" key="1">
    <source>
        <dbReference type="EMBL" id="EJL67918.1"/>
    </source>
</evidence>
<dbReference type="EMBL" id="AKJY01000113">
    <property type="protein sequence ID" value="EJL67918.1"/>
    <property type="molecule type" value="Genomic_DNA"/>
</dbReference>
<name>J2K3U0_9FLAO</name>
<keyword evidence="2" id="KW-1185">Reference proteome</keyword>
<gene>
    <name evidence="1" type="ORF">PMI13_04017</name>
</gene>
<reference evidence="1 2" key="1">
    <citation type="journal article" date="2012" name="J. Bacteriol.">
        <title>Twenty-one genome sequences from Pseudomonas species and 19 genome sequences from diverse bacteria isolated from the rhizosphere and endosphere of Populus deltoides.</title>
        <authorList>
            <person name="Brown S.D."/>
            <person name="Utturkar S.M."/>
            <person name="Klingeman D.M."/>
            <person name="Johnson C.M."/>
            <person name="Martin S.L."/>
            <person name="Land M.L."/>
            <person name="Lu T.Y."/>
            <person name="Schadt C.W."/>
            <person name="Doktycz M.J."/>
            <person name="Pelletier D.A."/>
        </authorList>
    </citation>
    <scope>NUCLEOTIDE SEQUENCE [LARGE SCALE GENOMIC DNA]</scope>
    <source>
        <strain evidence="1 2">CF314</strain>
    </source>
</reference>
<dbReference type="Proteomes" id="UP000007509">
    <property type="component" value="Unassembled WGS sequence"/>
</dbReference>
<accession>J2K3U0</accession>
<sequence length="35" mass="3990">MYVKGITLIKMNDNGTFTKKKLNADKTQIVDEDCL</sequence>
<evidence type="ECO:0000313" key="2">
    <source>
        <dbReference type="Proteomes" id="UP000007509"/>
    </source>
</evidence>
<organism evidence="1 2">
    <name type="scientific">Chryseobacterium populi</name>
    <dbReference type="NCBI Taxonomy" id="1144316"/>
    <lineage>
        <taxon>Bacteria</taxon>
        <taxon>Pseudomonadati</taxon>
        <taxon>Bacteroidota</taxon>
        <taxon>Flavobacteriia</taxon>
        <taxon>Flavobacteriales</taxon>
        <taxon>Weeksellaceae</taxon>
        <taxon>Chryseobacterium group</taxon>
        <taxon>Chryseobacterium</taxon>
    </lineage>
</organism>
<comment type="caution">
    <text evidence="1">The sequence shown here is derived from an EMBL/GenBank/DDBJ whole genome shotgun (WGS) entry which is preliminary data.</text>
</comment>
<proteinExistence type="predicted"/>
<protein>
    <submittedName>
        <fullName evidence="1">Uncharacterized protein</fullName>
    </submittedName>
</protein>
<dbReference type="AlphaFoldDB" id="J2K3U0"/>